<reference evidence="3 4" key="1">
    <citation type="submission" date="2020-10" db="EMBL/GenBank/DDBJ databases">
        <authorList>
            <person name="Castelo-Branco R."/>
            <person name="Eusebio N."/>
            <person name="Adriana R."/>
            <person name="Vieira A."/>
            <person name="Brugerolle De Fraissinette N."/>
            <person name="Rezende De Castro R."/>
            <person name="Schneider M.P."/>
            <person name="Vasconcelos V."/>
            <person name="Leao P.N."/>
        </authorList>
    </citation>
    <scope>NUCLEOTIDE SEQUENCE [LARGE SCALE GENOMIC DNA]</scope>
    <source>
        <strain evidence="3 4">LEGE 03274</strain>
    </source>
</reference>
<dbReference type="InterPro" id="IPR017854">
    <property type="entry name" value="Metalthion_dom_sf"/>
</dbReference>
<dbReference type="EMBL" id="JADEWC010000025">
    <property type="protein sequence ID" value="MBE9223208.1"/>
    <property type="molecule type" value="Genomic_DNA"/>
</dbReference>
<evidence type="ECO:0000313" key="4">
    <source>
        <dbReference type="Proteomes" id="UP000654604"/>
    </source>
</evidence>
<dbReference type="InterPro" id="IPR000518">
    <property type="entry name" value="Metalthion_fam14_prok"/>
</dbReference>
<dbReference type="RefSeq" id="WP_193801350.1">
    <property type="nucleotide sequence ID" value="NZ_JADEWC010000025.1"/>
</dbReference>
<keyword evidence="4" id="KW-1185">Reference proteome</keyword>
<dbReference type="SUPFAM" id="SSF57868">
    <property type="entry name" value="Metallothionein"/>
    <property type="match status" value="1"/>
</dbReference>
<evidence type="ECO:0000256" key="1">
    <source>
        <dbReference type="ARBA" id="ARBA00022723"/>
    </source>
</evidence>
<dbReference type="Proteomes" id="UP000654604">
    <property type="component" value="Unassembled WGS sequence"/>
</dbReference>
<proteinExistence type="predicted"/>
<evidence type="ECO:0000256" key="2">
    <source>
        <dbReference type="ARBA" id="ARBA00022851"/>
    </source>
</evidence>
<keyword evidence="1" id="KW-0479">Metal-binding</keyword>
<dbReference type="Pfam" id="PF02069">
    <property type="entry name" value="Metallothio_Pro"/>
    <property type="match status" value="1"/>
</dbReference>
<comment type="caution">
    <text evidence="3">The sequence shown here is derived from an EMBL/GenBank/DDBJ whole genome shotgun (WGS) entry which is preliminary data.</text>
</comment>
<accession>A0ABR9V5P4</accession>
<organism evidence="3 4">
    <name type="scientific">Cyanobacterium stanieri LEGE 03274</name>
    <dbReference type="NCBI Taxonomy" id="1828756"/>
    <lineage>
        <taxon>Bacteria</taxon>
        <taxon>Bacillati</taxon>
        <taxon>Cyanobacteriota</taxon>
        <taxon>Cyanophyceae</taxon>
        <taxon>Oscillatoriophycideae</taxon>
        <taxon>Chroococcales</taxon>
        <taxon>Geminocystaceae</taxon>
        <taxon>Cyanobacterium</taxon>
    </lineage>
</organism>
<evidence type="ECO:0000313" key="3">
    <source>
        <dbReference type="EMBL" id="MBE9223208.1"/>
    </source>
</evidence>
<name>A0ABR9V5P4_9CHRO</name>
<dbReference type="PRINTS" id="PR00859">
    <property type="entry name" value="MTPROKARYOTE"/>
</dbReference>
<keyword evidence="2" id="KW-0480">Metal-thiolate cluster</keyword>
<protein>
    <submittedName>
        <fullName evidence="3">Metallothionein</fullName>
    </submittedName>
</protein>
<sequence>MTTVTQMKCACPSCLCIVNLSDAVQKNDHYYCCQACADGHPSGSSGCGHTGCGCHK</sequence>
<dbReference type="Gene3D" id="2.30.170.10">
    <property type="match status" value="1"/>
</dbReference>
<gene>
    <name evidence="3" type="ORF">IQ215_10920</name>
</gene>